<dbReference type="EMBL" id="QSJS01000001">
    <property type="protein sequence ID" value="RHD98073.1"/>
    <property type="molecule type" value="Genomic_DNA"/>
</dbReference>
<keyword evidence="5 6" id="KW-0472">Membrane</keyword>
<evidence type="ECO:0000313" key="7">
    <source>
        <dbReference type="EMBL" id="RGZ18889.1"/>
    </source>
</evidence>
<feature type="transmembrane region" description="Helical" evidence="6">
    <location>
        <begin position="176"/>
        <end position="195"/>
    </location>
</feature>
<feature type="transmembrane region" description="Helical" evidence="6">
    <location>
        <begin position="251"/>
        <end position="270"/>
    </location>
</feature>
<evidence type="ECO:0000256" key="1">
    <source>
        <dbReference type="ARBA" id="ARBA00004651"/>
    </source>
</evidence>
<feature type="transmembrane region" description="Helical" evidence="6">
    <location>
        <begin position="50"/>
        <end position="68"/>
    </location>
</feature>
<accession>A0A413MC12</accession>
<gene>
    <name evidence="8" type="ORF">DW775_00885</name>
    <name evidence="7" type="ORF">DXA03_06890</name>
</gene>
<dbReference type="PANTHER" id="PTHR30250">
    <property type="entry name" value="PST FAMILY PREDICTED COLANIC ACID TRANSPORTER"/>
    <property type="match status" value="1"/>
</dbReference>
<sequence length="419" mass="46690">MLRLVSKYTSKETTEKKNFMWNMVGSTIFSAASMLLSLIVIRIMGADEGGIFAIAITVAQMLAFIEYYETRTFQVTDVKELFTFGQYKAVKIILLIVSVLVAIVYSMLKGQGTWHKFMVIFLMCIYRYIDGYADLYEGAFQKDGRLDLTGKSQAYRTILSVGVLLISIIVTHNLVLSITISIIFAVLGVLLFDTLPMKAFRNIRPDWNLQAFISIIKSCFPLFLGTFLWSYILSASRIAVDANMASNFSSYFQALFMPVSIINLCATFILKPALTKLSQEYEKLRTDSAFIKSILVITGVISVFTVICMAGAYLLGIPVLEIMTGTSLVKYKGVLVFLMLAGGINSLSYFGYYILTIMRKTGWIFSGYIIAAIVAMLASDYFVKVSGINGAAMGFFVSVATLLIIFVLGIFKDIIKIRH</sequence>
<protein>
    <recommendedName>
        <fullName evidence="11">Lipopolysaccharide biosynthesis protein</fullName>
    </recommendedName>
</protein>
<evidence type="ECO:0000256" key="6">
    <source>
        <dbReference type="SAM" id="Phobius"/>
    </source>
</evidence>
<feature type="transmembrane region" description="Helical" evidence="6">
    <location>
        <begin position="21"/>
        <end position="44"/>
    </location>
</feature>
<proteinExistence type="predicted"/>
<evidence type="ECO:0000256" key="4">
    <source>
        <dbReference type="ARBA" id="ARBA00022989"/>
    </source>
</evidence>
<keyword evidence="3 6" id="KW-0812">Transmembrane</keyword>
<dbReference type="AlphaFoldDB" id="A0A413MC12"/>
<evidence type="ECO:0008006" key="11">
    <source>
        <dbReference type="Google" id="ProtNLM"/>
    </source>
</evidence>
<keyword evidence="2" id="KW-1003">Cell membrane</keyword>
<dbReference type="GO" id="GO:0005886">
    <property type="term" value="C:plasma membrane"/>
    <property type="evidence" value="ECO:0007669"/>
    <property type="project" value="UniProtKB-SubCell"/>
</dbReference>
<comment type="caution">
    <text evidence="7">The sequence shown here is derived from an EMBL/GenBank/DDBJ whole genome shotgun (WGS) entry which is preliminary data.</text>
</comment>
<feature type="transmembrane region" description="Helical" evidence="6">
    <location>
        <begin position="388"/>
        <end position="411"/>
    </location>
</feature>
<evidence type="ECO:0000256" key="2">
    <source>
        <dbReference type="ARBA" id="ARBA00022475"/>
    </source>
</evidence>
<dbReference type="Proteomes" id="UP000285209">
    <property type="component" value="Unassembled WGS sequence"/>
</dbReference>
<feature type="transmembrane region" description="Helical" evidence="6">
    <location>
        <begin position="290"/>
        <end position="314"/>
    </location>
</feature>
<evidence type="ECO:0000313" key="10">
    <source>
        <dbReference type="Proteomes" id="UP000285209"/>
    </source>
</evidence>
<feature type="transmembrane region" description="Helical" evidence="6">
    <location>
        <begin position="207"/>
        <end position="231"/>
    </location>
</feature>
<evidence type="ECO:0000256" key="5">
    <source>
        <dbReference type="ARBA" id="ARBA00023136"/>
    </source>
</evidence>
<dbReference type="Proteomes" id="UP000284835">
    <property type="component" value="Unassembled WGS sequence"/>
</dbReference>
<dbReference type="PANTHER" id="PTHR30250:SF11">
    <property type="entry name" value="O-ANTIGEN TRANSPORTER-RELATED"/>
    <property type="match status" value="1"/>
</dbReference>
<organism evidence="7 10">
    <name type="scientific">Agathobacter rectalis</name>
    <dbReference type="NCBI Taxonomy" id="39491"/>
    <lineage>
        <taxon>Bacteria</taxon>
        <taxon>Bacillati</taxon>
        <taxon>Bacillota</taxon>
        <taxon>Clostridia</taxon>
        <taxon>Lachnospirales</taxon>
        <taxon>Lachnospiraceae</taxon>
        <taxon>Agathobacter</taxon>
    </lineage>
</organism>
<feature type="transmembrane region" description="Helical" evidence="6">
    <location>
        <begin position="89"/>
        <end position="108"/>
    </location>
</feature>
<comment type="subcellular location">
    <subcellularLocation>
        <location evidence="1">Cell membrane</location>
        <topology evidence="1">Multi-pass membrane protein</topology>
    </subcellularLocation>
</comment>
<dbReference type="RefSeq" id="WP_118083285.1">
    <property type="nucleotide sequence ID" value="NZ_QSJS01000001.1"/>
</dbReference>
<evidence type="ECO:0000313" key="9">
    <source>
        <dbReference type="Proteomes" id="UP000284835"/>
    </source>
</evidence>
<reference evidence="9 10" key="1">
    <citation type="submission" date="2018-08" db="EMBL/GenBank/DDBJ databases">
        <title>A genome reference for cultivated species of the human gut microbiota.</title>
        <authorList>
            <person name="Zou Y."/>
            <person name="Xue W."/>
            <person name="Luo G."/>
        </authorList>
    </citation>
    <scope>NUCLEOTIDE SEQUENCE [LARGE SCALE GENOMIC DNA]</scope>
    <source>
        <strain evidence="8 9">AM30-13AC</strain>
        <strain evidence="7 10">AM54-25XD</strain>
    </source>
</reference>
<name>A0A413MC12_9FIRM</name>
<dbReference type="InterPro" id="IPR050833">
    <property type="entry name" value="Poly_Biosynth_Transport"/>
</dbReference>
<evidence type="ECO:0000256" key="3">
    <source>
        <dbReference type="ARBA" id="ARBA00022692"/>
    </source>
</evidence>
<feature type="transmembrane region" description="Helical" evidence="6">
    <location>
        <begin position="334"/>
        <end position="355"/>
    </location>
</feature>
<keyword evidence="4 6" id="KW-1133">Transmembrane helix</keyword>
<dbReference type="EMBL" id="QSDV01000008">
    <property type="protein sequence ID" value="RGZ18889.1"/>
    <property type="molecule type" value="Genomic_DNA"/>
</dbReference>
<evidence type="ECO:0000313" key="8">
    <source>
        <dbReference type="EMBL" id="RHD98073.1"/>
    </source>
</evidence>
<feature type="transmembrane region" description="Helical" evidence="6">
    <location>
        <begin position="362"/>
        <end position="382"/>
    </location>
</feature>